<proteinExistence type="inferred from homology"/>
<comment type="subcellular location">
    <subcellularLocation>
        <location evidence="1 13">Endoplasmic reticulum membrane</location>
        <topology evidence="1 13">Multi-pass membrane protein</topology>
    </subcellularLocation>
</comment>
<feature type="transmembrane region" description="Helical" evidence="13">
    <location>
        <begin position="371"/>
        <end position="389"/>
    </location>
</feature>
<keyword evidence="6 13" id="KW-0328">Glycosyltransferase</keyword>
<feature type="transmembrane region" description="Helical" evidence="13">
    <location>
        <begin position="135"/>
        <end position="150"/>
    </location>
</feature>
<evidence type="ECO:0000256" key="10">
    <source>
        <dbReference type="ARBA" id="ARBA00022989"/>
    </source>
</evidence>
<feature type="transmembrane region" description="Helical" evidence="13">
    <location>
        <begin position="304"/>
        <end position="329"/>
    </location>
</feature>
<dbReference type="InterPro" id="IPR007704">
    <property type="entry name" value="PIG-M"/>
</dbReference>
<comment type="similarity">
    <text evidence="3 13">Belongs to the PIGM family.</text>
</comment>
<feature type="transmembrane region" description="Helical" evidence="13">
    <location>
        <begin position="157"/>
        <end position="182"/>
    </location>
</feature>
<evidence type="ECO:0000256" key="1">
    <source>
        <dbReference type="ARBA" id="ARBA00004477"/>
    </source>
</evidence>
<dbReference type="PANTHER" id="PTHR12886">
    <property type="entry name" value="PIG-M MANNOSYLTRANSFERASE"/>
    <property type="match status" value="1"/>
</dbReference>
<evidence type="ECO:0000256" key="7">
    <source>
        <dbReference type="ARBA" id="ARBA00022679"/>
    </source>
</evidence>
<comment type="pathway">
    <text evidence="2 13">Glycolipid biosynthesis; glycosylphosphatidylinositol-anchor biosynthesis.</text>
</comment>
<feature type="transmembrane region" description="Helical" evidence="13">
    <location>
        <begin position="76"/>
        <end position="99"/>
    </location>
</feature>
<dbReference type="STRING" id="984485.A0A1E4RH88"/>
<gene>
    <name evidence="14" type="ORF">HYPBUDRAFT_242207</name>
</gene>
<dbReference type="GO" id="GO:0006506">
    <property type="term" value="P:GPI anchor biosynthetic process"/>
    <property type="evidence" value="ECO:0007669"/>
    <property type="project" value="UniProtKB-UniPathway"/>
</dbReference>
<sequence>MSRSSIYLIVASILVRIGFFLFGLYQDKYMNVKYTDIDYVVFSDASHYVYQGLSPYTRETYRYTPLLSWFLVPNEWWPSFGKFLFILSDIITGVLIVKLLQKSSKLTERKLLILSSIWLLNPMVITISTRGSSESVLTVFIMLSIYFLSLKKMALSAIFLGISIHFKIYPIIYLPSILLYLSGSGPSIVNLPLVKLINYTNLKYLLVVLVTLGIFNGTMYHIYGYEFLYHSYLYHLTRLDHRHNFSIYNICLYYKSAQPYMDTYHEGIRNIEKLAFIPQLLISSVLLPLFFARRNLINCFFLQTFAFVLFNKVVTSQYFIWFIIFLPNFLLDTRLMNLKGIWLLTLWILSQACWLFFAYKLEFLGESTFNGGLFYSSIGFYLSNCYILGEFIEDVKHKSNDVV</sequence>
<evidence type="ECO:0000256" key="13">
    <source>
        <dbReference type="RuleBase" id="RU365064"/>
    </source>
</evidence>
<keyword evidence="7 13" id="KW-0808">Transferase</keyword>
<dbReference type="OrthoDB" id="1741594at2759"/>
<name>A0A1E4RH88_9ASCO</name>
<dbReference type="Proteomes" id="UP000095085">
    <property type="component" value="Unassembled WGS sequence"/>
</dbReference>
<dbReference type="GO" id="GO:0180041">
    <property type="term" value="F:dol-P-Man:GlcN-acyl-PI alpha-1,4-mannosyltransferase activity"/>
    <property type="evidence" value="ECO:0007669"/>
    <property type="project" value="EnsemblFungi"/>
</dbReference>
<keyword evidence="10 13" id="KW-1133">Transmembrane helix</keyword>
<evidence type="ECO:0000256" key="4">
    <source>
        <dbReference type="ARBA" id="ARBA00013797"/>
    </source>
</evidence>
<evidence type="ECO:0000256" key="3">
    <source>
        <dbReference type="ARBA" id="ARBA00011071"/>
    </source>
</evidence>
<dbReference type="GO" id="GO:1990529">
    <property type="term" value="C:glycosylphosphatidylinositol-mannosyltransferase I complex"/>
    <property type="evidence" value="ECO:0007669"/>
    <property type="project" value="EnsemblFungi"/>
</dbReference>
<evidence type="ECO:0000256" key="5">
    <source>
        <dbReference type="ARBA" id="ARBA00022502"/>
    </source>
</evidence>
<feature type="transmembrane region" description="Helical" evidence="13">
    <location>
        <begin position="341"/>
        <end position="359"/>
    </location>
</feature>
<feature type="transmembrane region" description="Helical" evidence="13">
    <location>
        <begin position="7"/>
        <end position="25"/>
    </location>
</feature>
<dbReference type="GO" id="GO:0031505">
    <property type="term" value="P:fungal-type cell wall organization"/>
    <property type="evidence" value="ECO:0007669"/>
    <property type="project" value="EnsemblFungi"/>
</dbReference>
<accession>A0A1E4RH88</accession>
<keyword evidence="15" id="KW-1185">Reference proteome</keyword>
<evidence type="ECO:0000256" key="12">
    <source>
        <dbReference type="ARBA" id="ARBA00025399"/>
    </source>
</evidence>
<dbReference type="GO" id="GO:0005789">
    <property type="term" value="C:endoplasmic reticulum membrane"/>
    <property type="evidence" value="ECO:0007669"/>
    <property type="project" value="UniProtKB-SubCell"/>
</dbReference>
<evidence type="ECO:0000313" key="15">
    <source>
        <dbReference type="Proteomes" id="UP000095085"/>
    </source>
</evidence>
<keyword evidence="8 13" id="KW-0812">Transmembrane</keyword>
<dbReference type="EMBL" id="KV454542">
    <property type="protein sequence ID" value="ODV66629.1"/>
    <property type="molecule type" value="Genomic_DNA"/>
</dbReference>
<evidence type="ECO:0000256" key="9">
    <source>
        <dbReference type="ARBA" id="ARBA00022824"/>
    </source>
</evidence>
<feature type="transmembrane region" description="Helical" evidence="13">
    <location>
        <begin position="274"/>
        <end position="292"/>
    </location>
</feature>
<dbReference type="AlphaFoldDB" id="A0A1E4RH88"/>
<dbReference type="PANTHER" id="PTHR12886:SF0">
    <property type="entry name" value="GPI MANNOSYLTRANSFERASE 1"/>
    <property type="match status" value="1"/>
</dbReference>
<dbReference type="UniPathway" id="UPA00196"/>
<dbReference type="RefSeq" id="XP_020075696.1">
    <property type="nucleotide sequence ID" value="XM_020223288.1"/>
</dbReference>
<reference evidence="15" key="1">
    <citation type="submission" date="2016-05" db="EMBL/GenBank/DDBJ databases">
        <title>Comparative genomics of biotechnologically important yeasts.</title>
        <authorList>
            <consortium name="DOE Joint Genome Institute"/>
            <person name="Riley R."/>
            <person name="Haridas S."/>
            <person name="Wolfe K.H."/>
            <person name="Lopes M.R."/>
            <person name="Hittinger C.T."/>
            <person name="Goker M."/>
            <person name="Salamov A."/>
            <person name="Wisecaver J."/>
            <person name="Long T.M."/>
            <person name="Aerts A.L."/>
            <person name="Barry K."/>
            <person name="Choi C."/>
            <person name="Clum A."/>
            <person name="Coughlan A.Y."/>
            <person name="Deshpande S."/>
            <person name="Douglass A.P."/>
            <person name="Hanson S.J."/>
            <person name="Klenk H.-P."/>
            <person name="Labutti K."/>
            <person name="Lapidus A."/>
            <person name="Lindquist E."/>
            <person name="Lipzen A."/>
            <person name="Meier-Kolthoff J.P."/>
            <person name="Ohm R.A."/>
            <person name="Otillar R.P."/>
            <person name="Pangilinan J."/>
            <person name="Peng Y."/>
            <person name="Rokas A."/>
            <person name="Rosa C.A."/>
            <person name="Scheuner C."/>
            <person name="Sibirny A.A."/>
            <person name="Slot J.C."/>
            <person name="Stielow J.B."/>
            <person name="Sun H."/>
            <person name="Kurtzman C.P."/>
            <person name="Blackwell M."/>
            <person name="Grigoriev I.V."/>
            <person name="Jeffries T.W."/>
        </authorList>
    </citation>
    <scope>NUCLEOTIDE SEQUENCE [LARGE SCALE GENOMIC DNA]</scope>
    <source>
        <strain evidence="15">NRRL Y-1933</strain>
    </source>
</reference>
<evidence type="ECO:0000256" key="2">
    <source>
        <dbReference type="ARBA" id="ARBA00004687"/>
    </source>
</evidence>
<dbReference type="EC" id="2.4.1.-" evidence="13"/>
<evidence type="ECO:0000313" key="14">
    <source>
        <dbReference type="EMBL" id="ODV66629.1"/>
    </source>
</evidence>
<comment type="function">
    <text evidence="12 13">Mannosyltransferase involved in glycosylphosphatidylinositol-anchor biosynthesis. Transfers the first alpha-1,4-mannose to GlcN-acyl-PI during GPI precursor assembly. Required for cell wall integrity.</text>
</comment>
<feature type="transmembrane region" description="Helical" evidence="13">
    <location>
        <begin position="202"/>
        <end position="223"/>
    </location>
</feature>
<evidence type="ECO:0000256" key="6">
    <source>
        <dbReference type="ARBA" id="ARBA00022676"/>
    </source>
</evidence>
<evidence type="ECO:0000256" key="8">
    <source>
        <dbReference type="ARBA" id="ARBA00022692"/>
    </source>
</evidence>
<protein>
    <recommendedName>
        <fullName evidence="4 13">GPI mannosyltransferase 1</fullName>
        <ecNumber evidence="13">2.4.1.-</ecNumber>
    </recommendedName>
    <alternativeName>
        <fullName evidence="13">GPI mannosyltransferase I</fullName>
    </alternativeName>
</protein>
<organism evidence="14 15">
    <name type="scientific">Hyphopichia burtonii NRRL Y-1933</name>
    <dbReference type="NCBI Taxonomy" id="984485"/>
    <lineage>
        <taxon>Eukaryota</taxon>
        <taxon>Fungi</taxon>
        <taxon>Dikarya</taxon>
        <taxon>Ascomycota</taxon>
        <taxon>Saccharomycotina</taxon>
        <taxon>Pichiomycetes</taxon>
        <taxon>Debaryomycetaceae</taxon>
        <taxon>Hyphopichia</taxon>
    </lineage>
</organism>
<dbReference type="Pfam" id="PF05007">
    <property type="entry name" value="Mannosyl_trans"/>
    <property type="match status" value="1"/>
</dbReference>
<keyword evidence="11 13" id="KW-0472">Membrane</keyword>
<keyword evidence="5 13" id="KW-0337">GPI-anchor biosynthesis</keyword>
<dbReference type="GeneID" id="30997837"/>
<evidence type="ECO:0000256" key="11">
    <source>
        <dbReference type="ARBA" id="ARBA00023136"/>
    </source>
</evidence>
<keyword evidence="9 13" id="KW-0256">Endoplasmic reticulum</keyword>